<gene>
    <name evidence="2" type="ORF">GM661_12810</name>
</gene>
<name>A0A8A7KE04_9FIRM</name>
<evidence type="ECO:0000313" key="3">
    <source>
        <dbReference type="Proteomes" id="UP000665020"/>
    </source>
</evidence>
<dbReference type="SUPFAM" id="SSF55326">
    <property type="entry name" value="PurM N-terminal domain-like"/>
    <property type="match status" value="1"/>
</dbReference>
<evidence type="ECO:0000313" key="2">
    <source>
        <dbReference type="EMBL" id="QTM00027.1"/>
    </source>
</evidence>
<evidence type="ECO:0000259" key="1">
    <source>
        <dbReference type="Pfam" id="PF00586"/>
    </source>
</evidence>
<feature type="domain" description="PurM-like N-terminal" evidence="1">
    <location>
        <begin position="6"/>
        <end position="120"/>
    </location>
</feature>
<dbReference type="InterPro" id="IPR016188">
    <property type="entry name" value="PurM-like_N"/>
</dbReference>
<accession>A0A8A7KE04</accession>
<reference evidence="2" key="1">
    <citation type="submission" date="2019-12" db="EMBL/GenBank/DDBJ databases">
        <authorList>
            <person name="zhang j."/>
            <person name="sun C.M."/>
        </authorList>
    </citation>
    <scope>NUCLEOTIDE SEQUENCE</scope>
    <source>
        <strain evidence="2">NS-1</strain>
    </source>
</reference>
<keyword evidence="3" id="KW-1185">Reference proteome</keyword>
<dbReference type="KEGG" id="ifn:GM661_12810"/>
<dbReference type="Gene3D" id="3.30.1330.10">
    <property type="entry name" value="PurM-like, N-terminal domain"/>
    <property type="match status" value="1"/>
</dbReference>
<dbReference type="AlphaFoldDB" id="A0A8A7KE04"/>
<dbReference type="Pfam" id="PF00586">
    <property type="entry name" value="AIRS"/>
    <property type="match status" value="1"/>
</dbReference>
<dbReference type="EMBL" id="CP046640">
    <property type="protein sequence ID" value="QTM00027.1"/>
    <property type="molecule type" value="Genomic_DNA"/>
</dbReference>
<dbReference type="InterPro" id="IPR036921">
    <property type="entry name" value="PurM-like_N_sf"/>
</dbReference>
<protein>
    <recommendedName>
        <fullName evidence="1">PurM-like N-terminal domain-containing protein</fullName>
    </recommendedName>
</protein>
<sequence length="245" mass="25899">MERDINLIELDKDNFLVIACDSAGGIGPKKHDRIKVPAELIGAFTARVALMEVISVAAEPLSIVDALAVEYNPTGEEILNGIKGELKRIGLDSQIAVNGSTEENIETSQTGIGVTVLGRVNRDKIKIAAGQPGDILIAVGLPMVGEEVLANQEKVADLPVLQQLLGFRGVHEIIPVGSKGLAYEAGILARSVGLRLKLRDDSELDLQKSAGPATSLLTAVEKDLFAPLKAAIAKPLTIIGELAEF</sequence>
<proteinExistence type="predicted"/>
<dbReference type="Proteomes" id="UP000665020">
    <property type="component" value="Chromosome"/>
</dbReference>
<organism evidence="2 3">
    <name type="scientific">Iocasia fonsfrigidae</name>
    <dbReference type="NCBI Taxonomy" id="2682810"/>
    <lineage>
        <taxon>Bacteria</taxon>
        <taxon>Bacillati</taxon>
        <taxon>Bacillota</taxon>
        <taxon>Clostridia</taxon>
        <taxon>Halanaerobiales</taxon>
        <taxon>Halanaerobiaceae</taxon>
        <taxon>Iocasia</taxon>
    </lineage>
</organism>